<dbReference type="AlphaFoldDB" id="A0A8H5N060"/>
<dbReference type="SUPFAM" id="SSF48452">
    <property type="entry name" value="TPR-like"/>
    <property type="match status" value="1"/>
</dbReference>
<organism evidence="1 2">
    <name type="scientific">Fusarium napiforme</name>
    <dbReference type="NCBI Taxonomy" id="42672"/>
    <lineage>
        <taxon>Eukaryota</taxon>
        <taxon>Fungi</taxon>
        <taxon>Dikarya</taxon>
        <taxon>Ascomycota</taxon>
        <taxon>Pezizomycotina</taxon>
        <taxon>Sordariomycetes</taxon>
        <taxon>Hypocreomycetidae</taxon>
        <taxon>Hypocreales</taxon>
        <taxon>Nectriaceae</taxon>
        <taxon>Fusarium</taxon>
        <taxon>Fusarium fujikuroi species complex</taxon>
    </lineage>
</organism>
<sequence length="440" mass="49736">MILDRAILAAVVRSFQRSLHADRLASVLVKIIKHHRRQQDLDVLARILVRPSKHHKLHHDLDMLEGVLVRTIEHHRQTGDLEMLASVLVKLLGYHGPSFARRHPAELESVLIMIVEHHGRKGDLDVLASDLLDIIAGHSSSLAGQPPATSPALYRLASKHANPDDGLRYAWDGSSCHLNYPSVMVDDRIRDPGGLNDMSVVPCWGDTNVLPFLHAILVVLRSYLMRYLAAISYSEKLCPWKLTSLMLNSLLVSCEPINKAQGHFPLPENDQLPHPLPEDFALRGQLYAEEYFLNDWFRNDKIDEEEKDFELASWQHLAQSRLSHGSSYPHQRPCFMAFALQNKSAEFTDIKAVASHTAESIEYSALDLKKYRDHCINNRIPGFYCRKDSIKTFTSGFSLEQDYPDETCSLPDVSYAQAVRQRWEGNHAPVQLCPAGPPPS</sequence>
<gene>
    <name evidence="1" type="ORF">FNAPI_8523</name>
</gene>
<accession>A0A8H5N060</accession>
<comment type="caution">
    <text evidence="1">The sequence shown here is derived from an EMBL/GenBank/DDBJ whole genome shotgun (WGS) entry which is preliminary data.</text>
</comment>
<name>A0A8H5N060_9HYPO</name>
<evidence type="ECO:0000313" key="2">
    <source>
        <dbReference type="Proteomes" id="UP000574317"/>
    </source>
</evidence>
<keyword evidence="2" id="KW-1185">Reference proteome</keyword>
<dbReference type="InterPro" id="IPR011990">
    <property type="entry name" value="TPR-like_helical_dom_sf"/>
</dbReference>
<protein>
    <submittedName>
        <fullName evidence="1">Telomerase-binding EST1A</fullName>
    </submittedName>
</protein>
<proteinExistence type="predicted"/>
<dbReference type="Proteomes" id="UP000574317">
    <property type="component" value="Unassembled WGS sequence"/>
</dbReference>
<evidence type="ECO:0000313" key="1">
    <source>
        <dbReference type="EMBL" id="KAF5547494.1"/>
    </source>
</evidence>
<reference evidence="1 2" key="1">
    <citation type="submission" date="2020-05" db="EMBL/GenBank/DDBJ databases">
        <title>Identification and distribution of gene clusters putatively required for synthesis of sphingolipid metabolism inhibitors in phylogenetically diverse species of the filamentous fungus Fusarium.</title>
        <authorList>
            <person name="Kim H.-S."/>
            <person name="Busman M."/>
            <person name="Brown D.W."/>
            <person name="Divon H."/>
            <person name="Uhlig S."/>
            <person name="Proctor R.H."/>
        </authorList>
    </citation>
    <scope>NUCLEOTIDE SEQUENCE [LARGE SCALE GENOMIC DNA]</scope>
    <source>
        <strain evidence="1 2">NRRL 25196</strain>
    </source>
</reference>
<dbReference type="EMBL" id="JAAOAO010000326">
    <property type="protein sequence ID" value="KAF5547494.1"/>
    <property type="molecule type" value="Genomic_DNA"/>
</dbReference>